<evidence type="ECO:0000256" key="1">
    <source>
        <dbReference type="ARBA" id="ARBA00008416"/>
    </source>
</evidence>
<dbReference type="GO" id="GO:0046872">
    <property type="term" value="F:metal ion binding"/>
    <property type="evidence" value="ECO:0007669"/>
    <property type="project" value="UniProtKB-KW"/>
</dbReference>
<feature type="domain" description="Quercetin 2,3-dioxygenase C-terminal cupin" evidence="5">
    <location>
        <begin position="156"/>
        <end position="243"/>
    </location>
</feature>
<feature type="domain" description="Pirin N-terminal" evidence="4">
    <location>
        <begin position="15"/>
        <end position="121"/>
    </location>
</feature>
<feature type="binding site" evidence="2">
    <location>
        <position position="104"/>
    </location>
    <ligand>
        <name>Fe cation</name>
        <dbReference type="ChEBI" id="CHEBI:24875"/>
    </ligand>
</feature>
<evidence type="ECO:0000313" key="6">
    <source>
        <dbReference type="EMBL" id="ORY06581.1"/>
    </source>
</evidence>
<organism evidence="6 7">
    <name type="scientific">Basidiobolus meristosporus CBS 931.73</name>
    <dbReference type="NCBI Taxonomy" id="1314790"/>
    <lineage>
        <taxon>Eukaryota</taxon>
        <taxon>Fungi</taxon>
        <taxon>Fungi incertae sedis</taxon>
        <taxon>Zoopagomycota</taxon>
        <taxon>Entomophthoromycotina</taxon>
        <taxon>Basidiobolomycetes</taxon>
        <taxon>Basidiobolales</taxon>
        <taxon>Basidiobolaceae</taxon>
        <taxon>Basidiobolus</taxon>
    </lineage>
</organism>
<dbReference type="AlphaFoldDB" id="A0A1Y1Z8K3"/>
<evidence type="ECO:0000256" key="3">
    <source>
        <dbReference type="RuleBase" id="RU003457"/>
    </source>
</evidence>
<comment type="cofactor">
    <cofactor evidence="2">
        <name>Fe cation</name>
        <dbReference type="ChEBI" id="CHEBI:24875"/>
    </cofactor>
    <text evidence="2">Binds 1 Fe cation per subunit.</text>
</comment>
<feature type="binding site" evidence="2">
    <location>
        <position position="106"/>
    </location>
    <ligand>
        <name>Fe cation</name>
        <dbReference type="ChEBI" id="CHEBI:24875"/>
    </ligand>
</feature>
<dbReference type="InterPro" id="IPR003829">
    <property type="entry name" value="Pirin_N_dom"/>
</dbReference>
<dbReference type="InterPro" id="IPR041602">
    <property type="entry name" value="Quercetinase_C"/>
</dbReference>
<reference evidence="6 7" key="1">
    <citation type="submission" date="2016-07" db="EMBL/GenBank/DDBJ databases">
        <title>Pervasive Adenine N6-methylation of Active Genes in Fungi.</title>
        <authorList>
            <consortium name="DOE Joint Genome Institute"/>
            <person name="Mondo S.J."/>
            <person name="Dannebaum R.O."/>
            <person name="Kuo R.C."/>
            <person name="Labutti K."/>
            <person name="Haridas S."/>
            <person name="Kuo A."/>
            <person name="Salamov A."/>
            <person name="Ahrendt S.R."/>
            <person name="Lipzen A."/>
            <person name="Sullivan W."/>
            <person name="Andreopoulos W.B."/>
            <person name="Clum A."/>
            <person name="Lindquist E."/>
            <person name="Daum C."/>
            <person name="Ramamoorthy G.K."/>
            <person name="Gryganskyi A."/>
            <person name="Culley D."/>
            <person name="Magnuson J.K."/>
            <person name="James T.Y."/>
            <person name="O'Malley M.A."/>
            <person name="Stajich J.E."/>
            <person name="Spatafora J.W."/>
            <person name="Visel A."/>
            <person name="Grigoriev I.V."/>
        </authorList>
    </citation>
    <scope>NUCLEOTIDE SEQUENCE [LARGE SCALE GENOMIC DNA]</scope>
    <source>
        <strain evidence="6 7">CBS 931.73</strain>
    </source>
</reference>
<dbReference type="InterPro" id="IPR012093">
    <property type="entry name" value="Pirin"/>
</dbReference>
<sequence length="244" mass="27771">MSITIEPRRSEDRGYIDHGWLKSYHTFNFAHYWDYRFASFGPLRVINEDIIQGGKGFPTHPHKEFEIWTYVVAGQIKHQDNTGIQEVVKRGQVQFTTAGTGISHSEFNAHPTESAHCIQIWAMPNQAKLQPSYQTMAWSESEKKNKLCLLIKPIEDQAEKAISCHAELYMYASILENENRVTHKIGENRKLYIHVVNTGGALLVNDVQLNSGDGAFITEAHNNDQLHIESLGSTPAEFLLFDMK</sequence>
<dbReference type="EMBL" id="MCFE01000015">
    <property type="protein sequence ID" value="ORY06581.1"/>
    <property type="molecule type" value="Genomic_DNA"/>
</dbReference>
<dbReference type="OrthoDB" id="10261807at2759"/>
<dbReference type="Pfam" id="PF17954">
    <property type="entry name" value="Pirin_C_2"/>
    <property type="match status" value="1"/>
</dbReference>
<evidence type="ECO:0000313" key="7">
    <source>
        <dbReference type="Proteomes" id="UP000193498"/>
    </source>
</evidence>
<dbReference type="PANTHER" id="PTHR43212">
    <property type="entry name" value="QUERCETIN 2,3-DIOXYGENASE"/>
    <property type="match status" value="1"/>
</dbReference>
<dbReference type="STRING" id="1314790.A0A1Y1Z8K3"/>
<dbReference type="InParanoid" id="A0A1Y1Z8K3"/>
<feature type="binding site" evidence="2">
    <location>
        <position position="60"/>
    </location>
    <ligand>
        <name>Fe cation</name>
        <dbReference type="ChEBI" id="CHEBI:24875"/>
    </ligand>
</feature>
<protein>
    <submittedName>
        <fullName evidence="6">RmlC-like cupin</fullName>
    </submittedName>
</protein>
<dbReference type="Proteomes" id="UP000193498">
    <property type="component" value="Unassembled WGS sequence"/>
</dbReference>
<dbReference type="Gene3D" id="2.60.120.10">
    <property type="entry name" value="Jelly Rolls"/>
    <property type="match status" value="2"/>
</dbReference>
<proteinExistence type="inferred from homology"/>
<keyword evidence="2" id="KW-0408">Iron</keyword>
<dbReference type="Pfam" id="PF02678">
    <property type="entry name" value="Pirin"/>
    <property type="match status" value="1"/>
</dbReference>
<evidence type="ECO:0000259" key="4">
    <source>
        <dbReference type="Pfam" id="PF02678"/>
    </source>
</evidence>
<dbReference type="PIRSF" id="PIRSF006232">
    <property type="entry name" value="Pirin"/>
    <property type="match status" value="1"/>
</dbReference>
<evidence type="ECO:0000256" key="2">
    <source>
        <dbReference type="PIRSR" id="PIRSR006232-1"/>
    </source>
</evidence>
<keyword evidence="7" id="KW-1185">Reference proteome</keyword>
<name>A0A1Y1Z8K3_9FUNG</name>
<comment type="similarity">
    <text evidence="1 3">Belongs to the pirin family.</text>
</comment>
<evidence type="ECO:0000259" key="5">
    <source>
        <dbReference type="Pfam" id="PF17954"/>
    </source>
</evidence>
<gene>
    <name evidence="6" type="ORF">K493DRAFT_203168</name>
</gene>
<comment type="caution">
    <text evidence="6">The sequence shown here is derived from an EMBL/GenBank/DDBJ whole genome shotgun (WGS) entry which is preliminary data.</text>
</comment>
<dbReference type="InterPro" id="IPR011051">
    <property type="entry name" value="RmlC_Cupin_sf"/>
</dbReference>
<keyword evidence="2" id="KW-0479">Metal-binding</keyword>
<dbReference type="PANTHER" id="PTHR43212:SF3">
    <property type="entry name" value="QUERCETIN 2,3-DIOXYGENASE"/>
    <property type="match status" value="1"/>
</dbReference>
<dbReference type="SUPFAM" id="SSF51182">
    <property type="entry name" value="RmlC-like cupins"/>
    <property type="match status" value="1"/>
</dbReference>
<feature type="binding site" evidence="2">
    <location>
        <position position="62"/>
    </location>
    <ligand>
        <name>Fe cation</name>
        <dbReference type="ChEBI" id="CHEBI:24875"/>
    </ligand>
</feature>
<dbReference type="CDD" id="cd02910">
    <property type="entry name" value="cupin_Yhhw_N"/>
    <property type="match status" value="1"/>
</dbReference>
<accession>A0A1Y1Z8K3</accession>
<dbReference type="InterPro" id="IPR014710">
    <property type="entry name" value="RmlC-like_jellyroll"/>
</dbReference>